<evidence type="ECO:0000256" key="15">
    <source>
        <dbReference type="ARBA" id="ARBA00022967"/>
    </source>
</evidence>
<evidence type="ECO:0000256" key="17">
    <source>
        <dbReference type="ARBA" id="ARBA00023008"/>
    </source>
</evidence>
<feature type="transmembrane region" description="Helical" evidence="32">
    <location>
        <begin position="265"/>
        <end position="285"/>
    </location>
</feature>
<dbReference type="PROSITE" id="PS00154">
    <property type="entry name" value="ATPASE_E1_E2"/>
    <property type="match status" value="1"/>
</dbReference>
<comment type="function">
    <text evidence="26">May function in depolymerizing pectin during pollen development, germination, and tube growth. Acts as an exo-polygalacturonase.</text>
</comment>
<dbReference type="Pfam" id="PF00122">
    <property type="entry name" value="E1-E2_ATPase"/>
    <property type="match status" value="1"/>
</dbReference>
<evidence type="ECO:0000256" key="10">
    <source>
        <dbReference type="ARBA" id="ARBA00022723"/>
    </source>
</evidence>
<evidence type="ECO:0000256" key="4">
    <source>
        <dbReference type="ARBA" id="ARBA00008834"/>
    </source>
</evidence>
<reference evidence="34" key="1">
    <citation type="submission" date="2020-01" db="EMBL/GenBank/DDBJ databases">
        <title>Genome sequence of Kobresia littledalei, the first chromosome-level genome in the family Cyperaceae.</title>
        <authorList>
            <person name="Qu G."/>
        </authorList>
    </citation>
    <scope>NUCLEOTIDE SEQUENCE</scope>
    <source>
        <strain evidence="34">C.B.Clarke</strain>
        <tissue evidence="34">Leaf</tissue>
    </source>
</reference>
<feature type="transmembrane region" description="Helical" evidence="32">
    <location>
        <begin position="336"/>
        <end position="357"/>
    </location>
</feature>
<dbReference type="PROSITE" id="PS00502">
    <property type="entry name" value="POLYGALACTURONASE"/>
    <property type="match status" value="1"/>
</dbReference>
<keyword evidence="13 31" id="KW-0378">Hydrolase</keyword>
<dbReference type="GO" id="GO:0005507">
    <property type="term" value="F:copper ion binding"/>
    <property type="evidence" value="ECO:0007669"/>
    <property type="project" value="InterPro"/>
</dbReference>
<dbReference type="InterPro" id="IPR018303">
    <property type="entry name" value="ATPase_P-typ_P_site"/>
</dbReference>
<feature type="transmembrane region" description="Helical" evidence="32">
    <location>
        <begin position="305"/>
        <end position="324"/>
    </location>
</feature>
<dbReference type="PANTHER" id="PTHR46594:SF2">
    <property type="entry name" value="COPPER-TRANSPORTING ATPASE HMA4"/>
    <property type="match status" value="1"/>
</dbReference>
<evidence type="ECO:0000313" key="34">
    <source>
        <dbReference type="EMBL" id="KAF3321410.1"/>
    </source>
</evidence>
<evidence type="ECO:0000256" key="18">
    <source>
        <dbReference type="ARBA" id="ARBA00023065"/>
    </source>
</evidence>
<keyword evidence="9 32" id="KW-0812">Transmembrane</keyword>
<dbReference type="FunFam" id="3.30.70.100:FF:000033">
    <property type="entry name" value="Copper-transporting ATPase HMA5"/>
    <property type="match status" value="1"/>
</dbReference>
<evidence type="ECO:0000256" key="31">
    <source>
        <dbReference type="RuleBase" id="RU361169"/>
    </source>
</evidence>
<keyword evidence="19 32" id="KW-0472">Membrane</keyword>
<dbReference type="InterPro" id="IPR008250">
    <property type="entry name" value="ATPase_P-typ_transduc_dom_A_sf"/>
</dbReference>
<organism evidence="34 35">
    <name type="scientific">Carex littledalei</name>
    <dbReference type="NCBI Taxonomy" id="544730"/>
    <lineage>
        <taxon>Eukaryota</taxon>
        <taxon>Viridiplantae</taxon>
        <taxon>Streptophyta</taxon>
        <taxon>Embryophyta</taxon>
        <taxon>Tracheophyta</taxon>
        <taxon>Spermatophyta</taxon>
        <taxon>Magnoliopsida</taxon>
        <taxon>Liliopsida</taxon>
        <taxon>Poales</taxon>
        <taxon>Cyperaceae</taxon>
        <taxon>Cyperoideae</taxon>
        <taxon>Cariceae</taxon>
        <taxon>Carex</taxon>
        <taxon>Carex subgen. Euthyceras</taxon>
    </lineage>
</organism>
<evidence type="ECO:0000256" key="27">
    <source>
        <dbReference type="ARBA" id="ARBA00068298"/>
    </source>
</evidence>
<keyword evidence="15" id="KW-1278">Translocase</keyword>
<dbReference type="PRINTS" id="PR00119">
    <property type="entry name" value="CATATPASE"/>
</dbReference>
<comment type="caution">
    <text evidence="34">The sequence shown here is derived from an EMBL/GenBank/DDBJ whole genome shotgun (WGS) entry which is preliminary data.</text>
</comment>
<keyword evidence="12 32" id="KW-0547">Nucleotide-binding</keyword>
<comment type="subcellular location">
    <subcellularLocation>
        <location evidence="1">Membrane</location>
        <topology evidence="1">Multi-pass membrane protein</topology>
    </subcellularLocation>
    <subcellularLocation>
        <location evidence="2">Secreted</location>
        <location evidence="2">Cell wall</location>
    </subcellularLocation>
</comment>
<dbReference type="OrthoDB" id="432719at2759"/>
<evidence type="ECO:0000256" key="21">
    <source>
        <dbReference type="ARBA" id="ARBA00023316"/>
    </source>
</evidence>
<dbReference type="PRINTS" id="PR00943">
    <property type="entry name" value="CUATPASE"/>
</dbReference>
<dbReference type="GO" id="GO:0005524">
    <property type="term" value="F:ATP binding"/>
    <property type="evidence" value="ECO:0007669"/>
    <property type="project" value="UniProtKB-UniRule"/>
</dbReference>
<evidence type="ECO:0000256" key="26">
    <source>
        <dbReference type="ARBA" id="ARBA00057651"/>
    </source>
</evidence>
<keyword evidence="20 31" id="KW-0326">Glycosidase</keyword>
<keyword evidence="11" id="KW-0677">Repeat</keyword>
<evidence type="ECO:0000256" key="29">
    <source>
        <dbReference type="ARBA" id="ARBA00083621"/>
    </source>
</evidence>
<dbReference type="GO" id="GO:0140581">
    <property type="term" value="F:P-type monovalent copper transporter activity"/>
    <property type="evidence" value="ECO:0007669"/>
    <property type="project" value="UniProtKB-EC"/>
</dbReference>
<evidence type="ECO:0000256" key="23">
    <source>
        <dbReference type="ARBA" id="ARBA00043142"/>
    </source>
</evidence>
<comment type="similarity">
    <text evidence="3 32">Belongs to the cation transport ATPase (P-type) (TC 3.A.3) family. Type IB subfamily.</text>
</comment>
<dbReference type="InterPro" id="IPR023299">
    <property type="entry name" value="ATPase_P-typ_cyto_dom_N"/>
</dbReference>
<keyword evidence="16 32" id="KW-1133">Transmembrane helix</keyword>
<proteinExistence type="inferred from homology"/>
<keyword evidence="18" id="KW-0406">Ion transport</keyword>
<dbReference type="CDD" id="cd02094">
    <property type="entry name" value="P-type_ATPase_Cu-like"/>
    <property type="match status" value="1"/>
</dbReference>
<dbReference type="GO" id="GO:0047911">
    <property type="term" value="F:galacturan 1,4-alpha-galacturonidase activity"/>
    <property type="evidence" value="ECO:0007669"/>
    <property type="project" value="UniProtKB-EC"/>
</dbReference>
<dbReference type="InterPro" id="IPR001757">
    <property type="entry name" value="P_typ_ATPase"/>
</dbReference>
<keyword evidence="35" id="KW-1185">Reference proteome</keyword>
<evidence type="ECO:0000256" key="5">
    <source>
        <dbReference type="ARBA" id="ARBA00012517"/>
    </source>
</evidence>
<dbReference type="SUPFAM" id="SSF81665">
    <property type="entry name" value="Calcium ATPase, transmembrane domain M"/>
    <property type="match status" value="1"/>
</dbReference>
<dbReference type="InterPro" id="IPR027256">
    <property type="entry name" value="P-typ_ATPase_IB"/>
</dbReference>
<feature type="transmembrane region" description="Helical" evidence="32">
    <location>
        <begin position="891"/>
        <end position="916"/>
    </location>
</feature>
<dbReference type="FunFam" id="3.30.70.100:FF:000001">
    <property type="entry name" value="ATPase copper transporting beta"/>
    <property type="match status" value="1"/>
</dbReference>
<dbReference type="InterPro" id="IPR012334">
    <property type="entry name" value="Pectin_lyas_fold"/>
</dbReference>
<dbReference type="NCBIfam" id="TIGR01525">
    <property type="entry name" value="ATPase-IB_hvy"/>
    <property type="match status" value="1"/>
</dbReference>
<keyword evidence="10 32" id="KW-0479">Metal-binding</keyword>
<keyword evidence="7" id="KW-0134">Cell wall</keyword>
<dbReference type="SUPFAM" id="SSF56784">
    <property type="entry name" value="HAD-like"/>
    <property type="match status" value="1"/>
</dbReference>
<dbReference type="CDD" id="cd00371">
    <property type="entry name" value="HMA"/>
    <property type="match status" value="3"/>
</dbReference>
<dbReference type="NCBIfam" id="TIGR00003">
    <property type="entry name" value="copper ion binding protein"/>
    <property type="match status" value="1"/>
</dbReference>
<feature type="transmembrane region" description="Helical" evidence="32">
    <location>
        <begin position="530"/>
        <end position="549"/>
    </location>
</feature>
<evidence type="ECO:0000256" key="25">
    <source>
        <dbReference type="ARBA" id="ARBA00049289"/>
    </source>
</evidence>
<evidence type="ECO:0000256" key="22">
    <source>
        <dbReference type="ARBA" id="ARBA00038933"/>
    </source>
</evidence>
<keyword evidence="21" id="KW-0961">Cell wall biogenesis/degradation</keyword>
<dbReference type="EMBL" id="SWLB01000027">
    <property type="protein sequence ID" value="KAF3321410.1"/>
    <property type="molecule type" value="Genomic_DNA"/>
</dbReference>
<dbReference type="InterPro" id="IPR000743">
    <property type="entry name" value="Glyco_hydro_28"/>
</dbReference>
<dbReference type="InterPro" id="IPR011050">
    <property type="entry name" value="Pectin_lyase_fold/virulence"/>
</dbReference>
<dbReference type="GO" id="GO:0071555">
    <property type="term" value="P:cell wall organization"/>
    <property type="evidence" value="ECO:0007669"/>
    <property type="project" value="UniProtKB-KW"/>
</dbReference>
<feature type="domain" description="HMA" evidence="33">
    <location>
        <begin position="94"/>
        <end position="160"/>
    </location>
</feature>
<feature type="transmembrane region" description="Helical" evidence="32">
    <location>
        <begin position="369"/>
        <end position="387"/>
    </location>
</feature>
<keyword evidence="17" id="KW-0186">Copper</keyword>
<dbReference type="SFLD" id="SFLDF00027">
    <property type="entry name" value="p-type_atpase"/>
    <property type="match status" value="1"/>
</dbReference>
<evidence type="ECO:0000256" key="12">
    <source>
        <dbReference type="ARBA" id="ARBA00022741"/>
    </source>
</evidence>
<dbReference type="InterPro" id="IPR023214">
    <property type="entry name" value="HAD_sf"/>
</dbReference>
<evidence type="ECO:0000256" key="19">
    <source>
        <dbReference type="ARBA" id="ARBA00023136"/>
    </source>
</evidence>
<evidence type="ECO:0000256" key="6">
    <source>
        <dbReference type="ARBA" id="ARBA00022448"/>
    </source>
</evidence>
<feature type="domain" description="HMA" evidence="33">
    <location>
        <begin position="169"/>
        <end position="236"/>
    </location>
</feature>
<dbReference type="GO" id="GO:0004650">
    <property type="term" value="F:polygalacturonase activity"/>
    <property type="evidence" value="ECO:0007669"/>
    <property type="project" value="InterPro"/>
</dbReference>
<feature type="domain" description="HMA" evidence="33">
    <location>
        <begin position="19"/>
        <end position="85"/>
    </location>
</feature>
<dbReference type="FunFam" id="2.160.20.10:FF:000004">
    <property type="entry name" value="Pectin lyase-like superfamily protein"/>
    <property type="match status" value="1"/>
</dbReference>
<keyword evidence="14 32" id="KW-0067">ATP-binding</keyword>
<dbReference type="PROSITE" id="PS01047">
    <property type="entry name" value="HMA_1"/>
    <property type="match status" value="1"/>
</dbReference>
<evidence type="ECO:0000256" key="30">
    <source>
        <dbReference type="PROSITE-ProRule" id="PRU10052"/>
    </source>
</evidence>
<feature type="active site" evidence="30">
    <location>
        <position position="1158"/>
    </location>
</feature>
<keyword evidence="6" id="KW-0813">Transport</keyword>
<dbReference type="Pfam" id="PF00403">
    <property type="entry name" value="HMA"/>
    <property type="match status" value="2"/>
</dbReference>
<dbReference type="Proteomes" id="UP000623129">
    <property type="component" value="Unassembled WGS sequence"/>
</dbReference>
<dbReference type="Gene3D" id="3.30.70.100">
    <property type="match status" value="2"/>
</dbReference>
<dbReference type="PANTHER" id="PTHR46594">
    <property type="entry name" value="P-TYPE CATION-TRANSPORTING ATPASE"/>
    <property type="match status" value="1"/>
</dbReference>
<dbReference type="InterPro" id="IPR036163">
    <property type="entry name" value="HMA_dom_sf"/>
</dbReference>
<dbReference type="InterPro" id="IPR059000">
    <property type="entry name" value="ATPase_P-type_domA"/>
</dbReference>
<dbReference type="InterPro" id="IPR006121">
    <property type="entry name" value="HMA_dom"/>
</dbReference>
<dbReference type="EC" id="7.2.2.8" evidence="5"/>
<comment type="catalytic activity">
    <reaction evidence="25">
        <text>Cu(+)(in) + ATP + H2O = Cu(+)(out) + ADP + phosphate + H(+)</text>
        <dbReference type="Rhea" id="RHEA:25792"/>
        <dbReference type="ChEBI" id="CHEBI:15377"/>
        <dbReference type="ChEBI" id="CHEBI:15378"/>
        <dbReference type="ChEBI" id="CHEBI:30616"/>
        <dbReference type="ChEBI" id="CHEBI:43474"/>
        <dbReference type="ChEBI" id="CHEBI:49552"/>
        <dbReference type="ChEBI" id="CHEBI:456216"/>
        <dbReference type="EC" id="7.2.2.8"/>
    </reaction>
</comment>
<accession>A0A833QBW7</accession>
<dbReference type="SFLD" id="SFLDS00003">
    <property type="entry name" value="Haloacid_Dehalogenase"/>
    <property type="match status" value="1"/>
</dbReference>
<evidence type="ECO:0000256" key="2">
    <source>
        <dbReference type="ARBA" id="ARBA00004191"/>
    </source>
</evidence>
<dbReference type="Pfam" id="PF00295">
    <property type="entry name" value="Glyco_hydro_28"/>
    <property type="match status" value="1"/>
</dbReference>
<evidence type="ECO:0000256" key="14">
    <source>
        <dbReference type="ARBA" id="ARBA00022840"/>
    </source>
</evidence>
<evidence type="ECO:0000256" key="1">
    <source>
        <dbReference type="ARBA" id="ARBA00004141"/>
    </source>
</evidence>
<evidence type="ECO:0000256" key="20">
    <source>
        <dbReference type="ARBA" id="ARBA00023295"/>
    </source>
</evidence>
<protein>
    <recommendedName>
        <fullName evidence="27">Exopolygalacturonase</fullName>
        <ecNumber evidence="22">3.2.1.67</ecNumber>
        <ecNumber evidence="5">7.2.2.8</ecNumber>
    </recommendedName>
    <alternativeName>
        <fullName evidence="23">Galacturan 1,4-alpha-galacturonidase</fullName>
    </alternativeName>
    <alternativeName>
        <fullName evidence="29">Pectinase</fullName>
    </alternativeName>
    <alternativeName>
        <fullName evidence="28">Protein HEAVY METAL ATPASE 5</fullName>
    </alternativeName>
</protein>
<evidence type="ECO:0000256" key="8">
    <source>
        <dbReference type="ARBA" id="ARBA00022525"/>
    </source>
</evidence>
<dbReference type="InterPro" id="IPR044492">
    <property type="entry name" value="P_typ_ATPase_HD_dom"/>
</dbReference>
<comment type="catalytic activity">
    <reaction evidence="24">
        <text>[(1-&gt;4)-alpha-D-galacturonosyl](n) + H2O = alpha-D-galacturonate + [(1-&gt;4)-alpha-D-galacturonosyl](n-1)</text>
        <dbReference type="Rhea" id="RHEA:14117"/>
        <dbReference type="Rhea" id="RHEA-COMP:14570"/>
        <dbReference type="Rhea" id="RHEA-COMP:14572"/>
        <dbReference type="ChEBI" id="CHEBI:15377"/>
        <dbReference type="ChEBI" id="CHEBI:58658"/>
        <dbReference type="ChEBI" id="CHEBI:140523"/>
        <dbReference type="EC" id="3.2.1.67"/>
    </reaction>
</comment>
<dbReference type="Gene3D" id="2.70.150.10">
    <property type="entry name" value="Calcium-transporting ATPase, cytoplasmic transduction domain A"/>
    <property type="match status" value="1"/>
</dbReference>
<dbReference type="InterPro" id="IPR006626">
    <property type="entry name" value="PbH1"/>
</dbReference>
<dbReference type="InterPro" id="IPR017969">
    <property type="entry name" value="Heavy-metal-associated_CS"/>
</dbReference>
<dbReference type="Gene3D" id="3.40.1110.10">
    <property type="entry name" value="Calcium-transporting ATPase, cytoplasmic domain N"/>
    <property type="match status" value="2"/>
</dbReference>
<evidence type="ECO:0000256" key="28">
    <source>
        <dbReference type="ARBA" id="ARBA00077729"/>
    </source>
</evidence>
<dbReference type="SUPFAM" id="SSF55008">
    <property type="entry name" value="HMA, heavy metal-associated domain"/>
    <property type="match status" value="3"/>
</dbReference>
<feature type="transmembrane region" description="Helical" evidence="32">
    <location>
        <begin position="569"/>
        <end position="590"/>
    </location>
</feature>
<name>A0A833QBW7_9POAL</name>
<sequence length="1311" mass="140523">MAGSNGLETPLLGKDHTTKEVIFRVKGIKCASCANSIESVVSKIGGVESVSVSPLQGQTIVRYRPDLTNVETIKESIKGLNFDVDIDPSSQEIVACRLRIKGMACTSCSESVENALKLVQGVKKATVGLALEEAKIHFDPNQTNPTCLIEAIEDAGFGADLISSGWEVNKIYLKIGGINNSLEEYSFIEALLEGIDGVSTVEVDPSCQRVVVCYDPDLTGPRSVMQCLEEAAKRGPVSFDVKFDTPSKGEDGDRYGETRWYRNQFLLSCLFSVPVFVFAMVLPMAGTAGDWLEINVKNNLTVGLLLRWVLCTPVQFIIGWRFYMGSYHALRRGSSNMDVLVALGTNAAYFYSVYIAVKAATLPNFEGQDFFETSAMLISFILLGKYLESMAKGKTSDALSKLTELAPETAFLLNLDRDGNVISETEISTQLLQRNDVIKIVPGEKVPVDGVVFKGQSHVNESMITGESRPIAKKPGDKVIGGTVNENGCILVKATHVGSETALSQIVQLVEAAQLARAPVQKLADRISRFFVPTVVVAAFLTFLGWFIAGGTHLYPKHWIPKGMDEFELALQFSISVLVVACPCALGLATPTAVMVATGKGASQGVLIKGGHALEKAHKVKAIIFDKTGTLTVGKPSVVQTKLFAKITLIEMCDFAAAAEANSEHPLSRAIVDYTKALNQQYGLSNNDFSTLEIKDFEVHAGAGVNTKIGTRSVLVGNKKLMHLFHIPIKHEIEEFVYNMEQLARTCVLVAIDGEICGAFAVSDPLKPEAGRVVSYLEQMGISCIMVTGDNWATARAIAREVGIRTVFAEIDPAGKAEKIKELQKKGLTVAMVGDGINDSPGLAAADVGLAIGAGTDVAIEAADIVLMRSNLADVVTAIDLSRKTLDRIRLNYICALGYNILGLPVAAGVLFPFTGVRLPPWLAGACMAASSVSVVCSSLLLQMYKKPLHVEEEAVVPEPSEAFLKAWEGACTANEAPTLLIPEGAFLVGPLKFEGPCKSPMSVSLKGNLSASTNLDLFSSNWVEFHYIKGLKVAGGGTLDGQGASAWPRNQCPNKSICNTLPTTLVLAFVEDAKINAIHLMNSKFFHMTVFASKNIHLNKLKIKAPADSPNTDGIHIGDVSNINITNTIIGTGDDCVSIGPGSTNVTISNVKCGPGHGISIGSLGKYLNEKDVRGLHVENCALTGTMNGLRIKTWQDNPSPLVASDIVFENIQMDGVANPIIIDQKYCPHNFCSDADSPSNVKIQNVAFRNITGTSASPVAVQLLCSDAVPCEGIELSNVVLKSDKYDLKTQCVNVHGVSDGSMNTASCV</sequence>
<evidence type="ECO:0000256" key="7">
    <source>
        <dbReference type="ARBA" id="ARBA00022512"/>
    </source>
</evidence>
<dbReference type="InterPro" id="IPR036412">
    <property type="entry name" value="HAD-like_sf"/>
</dbReference>
<comment type="similarity">
    <text evidence="4 31">Belongs to the glycosyl hydrolase 28 family.</text>
</comment>
<dbReference type="PROSITE" id="PS50846">
    <property type="entry name" value="HMA_2"/>
    <property type="match status" value="3"/>
</dbReference>
<dbReference type="SUPFAM" id="SSF51126">
    <property type="entry name" value="Pectin lyase-like"/>
    <property type="match status" value="1"/>
</dbReference>
<dbReference type="NCBIfam" id="TIGR01494">
    <property type="entry name" value="ATPase_P-type"/>
    <property type="match status" value="1"/>
</dbReference>
<dbReference type="GO" id="GO:0016020">
    <property type="term" value="C:membrane"/>
    <property type="evidence" value="ECO:0007669"/>
    <property type="project" value="UniProtKB-SubCell"/>
</dbReference>
<evidence type="ECO:0000256" key="16">
    <source>
        <dbReference type="ARBA" id="ARBA00022989"/>
    </source>
</evidence>
<dbReference type="SMART" id="SM00710">
    <property type="entry name" value="PbH1"/>
    <property type="match status" value="6"/>
</dbReference>
<keyword evidence="8" id="KW-0964">Secreted</keyword>
<dbReference type="GO" id="GO:0016887">
    <property type="term" value="F:ATP hydrolysis activity"/>
    <property type="evidence" value="ECO:0007669"/>
    <property type="project" value="InterPro"/>
</dbReference>
<evidence type="ECO:0000313" key="35">
    <source>
        <dbReference type="Proteomes" id="UP000623129"/>
    </source>
</evidence>
<dbReference type="InterPro" id="IPR023298">
    <property type="entry name" value="ATPase_P-typ_TM_dom_sf"/>
</dbReference>
<dbReference type="InterPro" id="IPR006122">
    <property type="entry name" value="HMA_Cu_ion-bd"/>
</dbReference>
<dbReference type="Gene3D" id="3.40.50.1000">
    <property type="entry name" value="HAD superfamily/HAD-like"/>
    <property type="match status" value="1"/>
</dbReference>
<dbReference type="Gene3D" id="2.160.20.10">
    <property type="entry name" value="Single-stranded right-handed beta-helix, Pectin lyase-like"/>
    <property type="match status" value="1"/>
</dbReference>
<dbReference type="FunFam" id="2.70.150.10:FF:000002">
    <property type="entry name" value="Copper-transporting ATPase 1, putative"/>
    <property type="match status" value="1"/>
</dbReference>
<dbReference type="SFLD" id="SFLDG00002">
    <property type="entry name" value="C1.7:_P-type_atpase_like"/>
    <property type="match status" value="1"/>
</dbReference>
<evidence type="ECO:0000256" key="32">
    <source>
        <dbReference type="RuleBase" id="RU362081"/>
    </source>
</evidence>
<evidence type="ECO:0000256" key="11">
    <source>
        <dbReference type="ARBA" id="ARBA00022737"/>
    </source>
</evidence>
<gene>
    <name evidence="34" type="ORF">FCM35_KLT14663</name>
</gene>
<dbReference type="Pfam" id="PF00702">
    <property type="entry name" value="Hydrolase"/>
    <property type="match status" value="1"/>
</dbReference>
<dbReference type="EC" id="3.2.1.67" evidence="22"/>
<evidence type="ECO:0000256" key="9">
    <source>
        <dbReference type="ARBA" id="ARBA00022692"/>
    </source>
</evidence>
<evidence type="ECO:0000256" key="24">
    <source>
        <dbReference type="ARBA" id="ARBA00048766"/>
    </source>
</evidence>
<evidence type="ECO:0000259" key="33">
    <source>
        <dbReference type="PROSITE" id="PS50846"/>
    </source>
</evidence>
<evidence type="ECO:0000256" key="3">
    <source>
        <dbReference type="ARBA" id="ARBA00006024"/>
    </source>
</evidence>
<dbReference type="SUPFAM" id="SSF81653">
    <property type="entry name" value="Calcium ATPase, transduction domain A"/>
    <property type="match status" value="1"/>
</dbReference>
<evidence type="ECO:0000256" key="13">
    <source>
        <dbReference type="ARBA" id="ARBA00022801"/>
    </source>
</evidence>
<dbReference type="GO" id="GO:0005975">
    <property type="term" value="P:carbohydrate metabolic process"/>
    <property type="evidence" value="ECO:0007669"/>
    <property type="project" value="InterPro"/>
</dbReference>
<dbReference type="FunFam" id="3.40.50.1000:FF:000031">
    <property type="entry name" value="Probable copper-transporting ATPase HMA5"/>
    <property type="match status" value="1"/>
</dbReference>